<evidence type="ECO:0000313" key="2">
    <source>
        <dbReference type="Proteomes" id="UP000234512"/>
    </source>
</evidence>
<name>A0A0E2M0P1_LACPA</name>
<dbReference type="AlphaFoldDB" id="A0A0E2M0P1"/>
<dbReference type="RefSeq" id="WP_003605700.1">
    <property type="nucleotide sequence ID" value="NC_010999.1"/>
</dbReference>
<dbReference type="EMBL" id="PKQJ01000015">
    <property type="protein sequence ID" value="PLC45630.1"/>
    <property type="molecule type" value="Genomic_DNA"/>
</dbReference>
<dbReference type="Proteomes" id="UP000234512">
    <property type="component" value="Unassembled WGS sequence"/>
</dbReference>
<reference evidence="1 2" key="1">
    <citation type="journal article" date="2018" name="Genome Announc.">
        <title>Draft Genome Sequence of Lactobacillus paracasei DUP 13076, Which Exhibits Potent Antipathogenic Effects against Salmonella enterica Serovars Enteritidis, Typhimurium, and Heidelberg.</title>
        <authorList>
            <person name="Muyyarikkandy M.S."/>
            <person name="Alqahtani F.H."/>
            <person name="Mandoiu I."/>
            <person name="Amalaradjou M.A."/>
        </authorList>
    </citation>
    <scope>NUCLEOTIDE SEQUENCE [LARGE SCALE GENOMIC DNA]</scope>
    <source>
        <strain evidence="1 2">DUP 13076</strain>
    </source>
</reference>
<protein>
    <submittedName>
        <fullName evidence="1">Uncharacterized protein</fullName>
    </submittedName>
</protein>
<evidence type="ECO:0000313" key="1">
    <source>
        <dbReference type="EMBL" id="PLC45630.1"/>
    </source>
</evidence>
<dbReference type="KEGG" id="lce:LC2W_2241"/>
<accession>A0A0E2M0P1</accession>
<dbReference type="KEGG" id="lcs:LCBD_2259"/>
<sequence>MSDLWAMGGANNAIGLDHQDNAAIAMVFKALDDPDFQKLTVEHKNDFELVYNDHIVSVQVKGYMLGLAEMGRLVAKAPEGRSRYVLLADSYGNARSFINVFNTFLENLEDYMEFEDEVCSKLNLERDASDFSKAMLFRFEEFSQLSGEQLALSEISKWAARTNRQCDSVKVMAALKLPFLEKRKVRGTISKKQIIKISDDNRVVPSYAVNRDEEDNLGFFVDLDAYVKSLIEDTAHNSFMVSELQQFRRLVREGSPDALPLASQLSEENSRYFWLKMSMCVIAREKVLLGKSTPEPSCEFERLVLARVTAINEKWREALETLESLDSESLYTNVNFIKGVCCLNIEEFELAKKFFLEALTKGNSYLKAHIYCHLFKIQQILSPSTLSMKYLDLAEAQLKKFPPATLLKIRHYDSLGQFENVLSCYDELEIQKLMVEKQFSIYPLILIAEQQTHDVRLRQDMFNFLNLVAQLPKMRDCRSAIIYVNNEMVQFFVIQFEKNRLSLSLGDDHVTISTDDNKVSGVSIQVPAKETVLRLPFTPEGEKIFRERGEMPTQQERNDIFTSKQFQKKFGYPTIYTECSAEEYSRLQNTEGFMLNHNRVDELEYVTILPDKLDVEINFALYAEHATIYVRIGSYGINISLDKIGEATRLFAIKLRDSSIDSVIFRAITPGKKKSLLFYVPKAKCQLIEH</sequence>
<accession>A0A125UAB0</accession>
<accession>K0NBS0</accession>
<proteinExistence type="predicted"/>
<gene>
    <name evidence="1" type="ORF">C0Q90_11780</name>
</gene>
<comment type="caution">
    <text evidence="1">The sequence shown here is derived from an EMBL/GenBank/DDBJ whole genome shotgun (WGS) entry which is preliminary data.</text>
</comment>
<organism evidence="1 2">
    <name type="scientific">Lacticaseibacillus paracasei</name>
    <name type="common">Lactobacillus paracasei</name>
    <dbReference type="NCBI Taxonomy" id="1597"/>
    <lineage>
        <taxon>Bacteria</taxon>
        <taxon>Bacillati</taxon>
        <taxon>Bacillota</taxon>
        <taxon>Bacilli</taxon>
        <taxon>Lactobacillales</taxon>
        <taxon>Lactobacillaceae</taxon>
        <taxon>Lacticaseibacillus</taxon>
    </lineage>
</organism>